<comment type="similarity">
    <text evidence="1">Belongs to the sigma-70 factor family. ECF subfamily.</text>
</comment>
<accession>A0A1A6C6K7</accession>
<feature type="domain" description="RNA polymerase sigma-70 region 2" evidence="5">
    <location>
        <begin position="22"/>
        <end position="89"/>
    </location>
</feature>
<comment type="caution">
    <text evidence="7">The sequence shown here is derived from an EMBL/GenBank/DDBJ whole genome shotgun (WGS) entry which is preliminary data.</text>
</comment>
<keyword evidence="4" id="KW-0804">Transcription</keyword>
<evidence type="ECO:0000256" key="1">
    <source>
        <dbReference type="ARBA" id="ARBA00010641"/>
    </source>
</evidence>
<dbReference type="Proteomes" id="UP000029273">
    <property type="component" value="Unassembled WGS sequence"/>
</dbReference>
<evidence type="ECO:0000256" key="2">
    <source>
        <dbReference type="ARBA" id="ARBA00023015"/>
    </source>
</evidence>
<dbReference type="Gene3D" id="1.10.1740.10">
    <property type="match status" value="1"/>
</dbReference>
<dbReference type="OrthoDB" id="9797134at2"/>
<dbReference type="NCBIfam" id="TIGR02937">
    <property type="entry name" value="sigma70-ECF"/>
    <property type="match status" value="1"/>
</dbReference>
<dbReference type="SUPFAM" id="SSF88659">
    <property type="entry name" value="Sigma3 and sigma4 domains of RNA polymerase sigma factors"/>
    <property type="match status" value="1"/>
</dbReference>
<reference evidence="7 8" key="1">
    <citation type="journal article" date="2014" name="Genome Announc.">
        <title>Draft Genome Sequence of the Iron-Oxidizing, Acidophilic, and Halotolerant 'Thiobacillus prosperus' Type Strain DSM 5130.</title>
        <authorList>
            <person name="Ossandon F.J."/>
            <person name="Cardenas J.P."/>
            <person name="Corbett M."/>
            <person name="Quatrini R."/>
            <person name="Holmes D.S."/>
            <person name="Watkin E."/>
        </authorList>
    </citation>
    <scope>NUCLEOTIDE SEQUENCE [LARGE SCALE GENOMIC DNA]</scope>
    <source>
        <strain evidence="7 8">DSM 5130</strain>
    </source>
</reference>
<dbReference type="InterPro" id="IPR007627">
    <property type="entry name" value="RNA_pol_sigma70_r2"/>
</dbReference>
<dbReference type="Gene3D" id="1.10.10.10">
    <property type="entry name" value="Winged helix-like DNA-binding domain superfamily/Winged helix DNA-binding domain"/>
    <property type="match status" value="1"/>
</dbReference>
<keyword evidence="2" id="KW-0805">Transcription regulation</keyword>
<evidence type="ECO:0000256" key="4">
    <source>
        <dbReference type="ARBA" id="ARBA00023163"/>
    </source>
</evidence>
<sequence length="213" mass="24174">MNSQRLSKWFSRPLPPDDFEALVAPHIETLYRVAYRFTGHQDDAEDLVQDLLIKLYPKSTELAAIDVLRPWLMRALYNLFVDGRRRHARSPHGHLDLHAESEDDGGCTGVWDRMASSEAGPETTVERGLLEGHIMEAMEALNEEQKAVLMLHDVEGYSLVELAETLDVPVGTLKSRLFRARRALKDSLMARKVGQKELYFLDEGMTDELPSLS</sequence>
<dbReference type="CDD" id="cd06171">
    <property type="entry name" value="Sigma70_r4"/>
    <property type="match status" value="1"/>
</dbReference>
<dbReference type="SUPFAM" id="SSF88946">
    <property type="entry name" value="Sigma2 domain of RNA polymerase sigma factors"/>
    <property type="match status" value="1"/>
</dbReference>
<evidence type="ECO:0008006" key="9">
    <source>
        <dbReference type="Google" id="ProtNLM"/>
    </source>
</evidence>
<dbReference type="PANTHER" id="PTHR43133">
    <property type="entry name" value="RNA POLYMERASE ECF-TYPE SIGMA FACTO"/>
    <property type="match status" value="1"/>
</dbReference>
<dbReference type="EMBL" id="JQSG02000002">
    <property type="protein sequence ID" value="OBS10194.1"/>
    <property type="molecule type" value="Genomic_DNA"/>
</dbReference>
<dbReference type="InterPro" id="IPR036388">
    <property type="entry name" value="WH-like_DNA-bd_sf"/>
</dbReference>
<dbReference type="InterPro" id="IPR014284">
    <property type="entry name" value="RNA_pol_sigma-70_dom"/>
</dbReference>
<organism evidence="7 8">
    <name type="scientific">Acidihalobacter prosperus</name>
    <dbReference type="NCBI Taxonomy" id="160660"/>
    <lineage>
        <taxon>Bacteria</taxon>
        <taxon>Pseudomonadati</taxon>
        <taxon>Pseudomonadota</taxon>
        <taxon>Gammaproteobacteria</taxon>
        <taxon>Chromatiales</taxon>
        <taxon>Ectothiorhodospiraceae</taxon>
        <taxon>Acidihalobacter</taxon>
    </lineage>
</organism>
<evidence type="ECO:0000313" key="7">
    <source>
        <dbReference type="EMBL" id="OBS10194.1"/>
    </source>
</evidence>
<evidence type="ECO:0000313" key="8">
    <source>
        <dbReference type="Proteomes" id="UP000029273"/>
    </source>
</evidence>
<feature type="domain" description="RNA polymerase sigma factor 70 region 4 type 2" evidence="6">
    <location>
        <begin position="134"/>
        <end position="184"/>
    </location>
</feature>
<dbReference type="InterPro" id="IPR013324">
    <property type="entry name" value="RNA_pol_sigma_r3/r4-like"/>
</dbReference>
<dbReference type="STRING" id="160660.BJI67_04015"/>
<proteinExistence type="inferred from homology"/>
<dbReference type="InterPro" id="IPR013249">
    <property type="entry name" value="RNA_pol_sigma70_r4_t2"/>
</dbReference>
<protein>
    <recommendedName>
        <fullName evidence="9">RNA polymerase subunit sigma-24</fullName>
    </recommendedName>
</protein>
<keyword evidence="3" id="KW-0731">Sigma factor</keyword>
<evidence type="ECO:0000256" key="3">
    <source>
        <dbReference type="ARBA" id="ARBA00023082"/>
    </source>
</evidence>
<dbReference type="AlphaFoldDB" id="A0A1A6C6K7"/>
<dbReference type="InterPro" id="IPR013325">
    <property type="entry name" value="RNA_pol_sigma_r2"/>
</dbReference>
<dbReference type="PANTHER" id="PTHR43133:SF25">
    <property type="entry name" value="RNA POLYMERASE SIGMA FACTOR RFAY-RELATED"/>
    <property type="match status" value="1"/>
</dbReference>
<keyword evidence="8" id="KW-1185">Reference proteome</keyword>
<dbReference type="GO" id="GO:0016987">
    <property type="term" value="F:sigma factor activity"/>
    <property type="evidence" value="ECO:0007669"/>
    <property type="project" value="UniProtKB-KW"/>
</dbReference>
<evidence type="ECO:0000259" key="5">
    <source>
        <dbReference type="Pfam" id="PF04542"/>
    </source>
</evidence>
<dbReference type="InterPro" id="IPR039425">
    <property type="entry name" value="RNA_pol_sigma-70-like"/>
</dbReference>
<name>A0A1A6C6K7_9GAMM</name>
<dbReference type="GO" id="GO:0003677">
    <property type="term" value="F:DNA binding"/>
    <property type="evidence" value="ECO:0007669"/>
    <property type="project" value="InterPro"/>
</dbReference>
<gene>
    <name evidence="7" type="ORF">Thpro_021244</name>
</gene>
<dbReference type="Pfam" id="PF04542">
    <property type="entry name" value="Sigma70_r2"/>
    <property type="match status" value="1"/>
</dbReference>
<dbReference type="Pfam" id="PF08281">
    <property type="entry name" value="Sigma70_r4_2"/>
    <property type="match status" value="1"/>
</dbReference>
<evidence type="ECO:0000259" key="6">
    <source>
        <dbReference type="Pfam" id="PF08281"/>
    </source>
</evidence>
<dbReference type="RefSeq" id="WP_052064185.1">
    <property type="nucleotide sequence ID" value="NZ_JQSG02000002.1"/>
</dbReference>
<dbReference type="GO" id="GO:0006352">
    <property type="term" value="P:DNA-templated transcription initiation"/>
    <property type="evidence" value="ECO:0007669"/>
    <property type="project" value="InterPro"/>
</dbReference>